<gene>
    <name evidence="1" type="ORF">NCTC949_01483</name>
</gene>
<dbReference type="RefSeq" id="WP_126316878.1">
    <property type="nucleotide sequence ID" value="NZ_JBHOLU010000003.1"/>
</dbReference>
<dbReference type="EMBL" id="LR134377">
    <property type="protein sequence ID" value="VEH07008.1"/>
    <property type="molecule type" value="Genomic_DNA"/>
</dbReference>
<sequence>MLTDYEIYKRVDAMLPAEVDRELSETAISCGEPESAIATLISFASEDGLLTDKVIELLSSEYEHGVVALTLGAIVDAMKQDAA</sequence>
<evidence type="ECO:0000313" key="2">
    <source>
        <dbReference type="Proteomes" id="UP000271380"/>
    </source>
</evidence>
<reference evidence="1 2" key="1">
    <citation type="submission" date="2018-12" db="EMBL/GenBank/DDBJ databases">
        <authorList>
            <consortium name="Pathogen Informatics"/>
        </authorList>
    </citation>
    <scope>NUCLEOTIDE SEQUENCE [LARGE SCALE GENOMIC DNA]</scope>
    <source>
        <strain evidence="1 2">NCTC949</strain>
    </source>
</reference>
<accession>A0AB38VTC0</accession>
<organism evidence="1 2">
    <name type="scientific">Corynebacterium kutscheri</name>
    <dbReference type="NCBI Taxonomy" id="35755"/>
    <lineage>
        <taxon>Bacteria</taxon>
        <taxon>Bacillati</taxon>
        <taxon>Actinomycetota</taxon>
        <taxon>Actinomycetes</taxon>
        <taxon>Mycobacteriales</taxon>
        <taxon>Corynebacteriaceae</taxon>
        <taxon>Corynebacterium</taxon>
    </lineage>
</organism>
<dbReference type="AlphaFoldDB" id="A0AB38VTC0"/>
<protein>
    <submittedName>
        <fullName evidence="1">Uncharacterized protein</fullName>
    </submittedName>
</protein>
<proteinExistence type="predicted"/>
<dbReference type="Proteomes" id="UP000271380">
    <property type="component" value="Chromosome"/>
</dbReference>
<evidence type="ECO:0000313" key="1">
    <source>
        <dbReference type="EMBL" id="VEH07008.1"/>
    </source>
</evidence>
<name>A0AB38VTC0_9CORY</name>